<dbReference type="EMBL" id="CP013050">
    <property type="protein sequence ID" value="ALM75991.1"/>
    <property type="molecule type" value="Genomic_DNA"/>
</dbReference>
<protein>
    <submittedName>
        <fullName evidence="1">Uncharacterized protein</fullName>
    </submittedName>
</protein>
<evidence type="ECO:0000313" key="2">
    <source>
        <dbReference type="Proteomes" id="UP000066042"/>
    </source>
</evidence>
<sequence>MMPKESLMIKYSSDSYFGIVFHRFIETLRELHGDKMAIIIVDMLDNLSVVKYQAEAFDIDIENVIDTISVVKVGGSSFVGDVKRRLDISPSYLIHRERFRDQFESLLSEFSDRDFIVVITLGLDKFLTLLDKRETALYP</sequence>
<organism evidence="1 2">
    <name type="scientific">Thermococcus barophilus</name>
    <dbReference type="NCBI Taxonomy" id="55802"/>
    <lineage>
        <taxon>Archaea</taxon>
        <taxon>Methanobacteriati</taxon>
        <taxon>Methanobacteriota</taxon>
        <taxon>Thermococci</taxon>
        <taxon>Thermococcales</taxon>
        <taxon>Thermococcaceae</taxon>
        <taxon>Thermococcus</taxon>
    </lineage>
</organism>
<dbReference type="InterPro" id="IPR005489">
    <property type="entry name" value="DUF257"/>
</dbReference>
<dbReference type="PATRIC" id="fig|55802.8.peg.2071"/>
<dbReference type="RefSeq" id="WP_056934460.1">
    <property type="nucleotide sequence ID" value="NZ_CP013050.1"/>
</dbReference>
<dbReference type="Pfam" id="PF03192">
    <property type="entry name" value="DUF257"/>
    <property type="match status" value="1"/>
</dbReference>
<evidence type="ECO:0000313" key="1">
    <source>
        <dbReference type="EMBL" id="ALM75991.1"/>
    </source>
</evidence>
<dbReference type="AlphaFoldDB" id="A0A0S1XDZ4"/>
<reference evidence="1 2" key="1">
    <citation type="journal article" date="2016" name="Genome Announc.">
        <title>Complete genome sequence of the hyperthermophilic and piezophilic archaeon Thermococcus barophilus Ch5, capable of growth at the expense of hydrogenogenesis from carbon monoxide and formate.</title>
        <authorList>
            <person name="Oger P."/>
            <person name="Sokolova T.G."/>
            <person name="Kozhevnikova D.A."/>
            <person name="Taranov E.A."/>
            <person name="Vannier P."/>
            <person name="Lee H.S."/>
            <person name="Kwon K.K."/>
            <person name="Kang S.G."/>
            <person name="Lee J.H."/>
            <person name="Bonch-Osmolovskaya E.A."/>
            <person name="Lebedinsky A.V."/>
        </authorList>
    </citation>
    <scope>NUCLEOTIDE SEQUENCE [LARGE SCALE GENOMIC DNA]</scope>
    <source>
        <strain evidence="2">Ch5</strain>
    </source>
</reference>
<dbReference type="GeneID" id="26137315"/>
<gene>
    <name evidence="1" type="ORF">TBCH5v1_2089</name>
</gene>
<dbReference type="Proteomes" id="UP000066042">
    <property type="component" value="Chromosome"/>
</dbReference>
<name>A0A0S1XDZ4_THEBA</name>
<accession>A0A0S1XDZ4</accession>
<dbReference type="STRING" id="55802.TBCH5v1_2089"/>
<dbReference type="Gene3D" id="3.40.50.11570">
    <property type="entry name" value="Protein of unknown function DUF257"/>
    <property type="match status" value="1"/>
</dbReference>
<proteinExistence type="predicted"/>